<protein>
    <submittedName>
        <fullName evidence="2">Uncharacterized protein</fullName>
    </submittedName>
</protein>
<dbReference type="Proteomes" id="UP000195570">
    <property type="component" value="Unassembled WGS sequence"/>
</dbReference>
<comment type="caution">
    <text evidence="2">The sequence shown here is derived from an EMBL/GenBank/DDBJ whole genome shotgun (WGS) entry which is preliminary data.</text>
</comment>
<reference evidence="2" key="1">
    <citation type="submission" date="2016-09" db="EMBL/GenBank/DDBJ databases">
        <authorList>
            <person name="Hebert L."/>
            <person name="Moumen B."/>
        </authorList>
    </citation>
    <scope>NUCLEOTIDE SEQUENCE [LARGE SCALE GENOMIC DNA]</scope>
    <source>
        <strain evidence="2">OVI</strain>
    </source>
</reference>
<evidence type="ECO:0000313" key="3">
    <source>
        <dbReference type="Proteomes" id="UP000195570"/>
    </source>
</evidence>
<gene>
    <name evidence="2" type="ORF">TEOVI_000194400</name>
</gene>
<dbReference type="EMBL" id="CZPT02001421">
    <property type="protein sequence ID" value="SCU70371.1"/>
    <property type="molecule type" value="Genomic_DNA"/>
</dbReference>
<feature type="transmembrane region" description="Helical" evidence="1">
    <location>
        <begin position="82"/>
        <end position="110"/>
    </location>
</feature>
<organism evidence="2 3">
    <name type="scientific">Trypanosoma equiperdum</name>
    <dbReference type="NCBI Taxonomy" id="5694"/>
    <lineage>
        <taxon>Eukaryota</taxon>
        <taxon>Discoba</taxon>
        <taxon>Euglenozoa</taxon>
        <taxon>Kinetoplastea</taxon>
        <taxon>Metakinetoplastina</taxon>
        <taxon>Trypanosomatida</taxon>
        <taxon>Trypanosomatidae</taxon>
        <taxon>Trypanosoma</taxon>
    </lineage>
</organism>
<keyword evidence="3" id="KW-1185">Reference proteome</keyword>
<keyword evidence="1" id="KW-0812">Transmembrane</keyword>
<feature type="transmembrane region" description="Helical" evidence="1">
    <location>
        <begin position="56"/>
        <end position="76"/>
    </location>
</feature>
<proteinExistence type="predicted"/>
<dbReference type="RefSeq" id="XP_067081198.1">
    <property type="nucleotide sequence ID" value="XM_067225097.1"/>
</dbReference>
<dbReference type="AlphaFoldDB" id="A0A1G4IDW3"/>
<accession>A0A1G4IDW3</accession>
<evidence type="ECO:0000256" key="1">
    <source>
        <dbReference type="SAM" id="Phobius"/>
    </source>
</evidence>
<evidence type="ECO:0000313" key="2">
    <source>
        <dbReference type="EMBL" id="SCU70371.1"/>
    </source>
</evidence>
<dbReference type="GeneID" id="92375884"/>
<sequence>MCVLIALFSPFKVSCSSFLFFLFGRFFSFCWIFICGHMCLVPALSLSLPLFFYNFLLVRFFDVCSVWLLSFVLFPLRPLGLLIISFHSFAAVLRLICCYCCYVTVIIIIIKKLYTSYVSLHFFLKKREPDLKKREGEVSAI</sequence>
<dbReference type="VEuPathDB" id="TriTrypDB:TEOVI_000194400"/>
<name>A0A1G4IDW3_TRYEQ</name>
<keyword evidence="1" id="KW-0472">Membrane</keyword>
<keyword evidence="1" id="KW-1133">Transmembrane helix</keyword>